<dbReference type="InterPro" id="IPR000961">
    <property type="entry name" value="AGC-kinase_C"/>
</dbReference>
<dbReference type="InterPro" id="IPR008271">
    <property type="entry name" value="Ser/Thr_kinase_AS"/>
</dbReference>
<dbReference type="Gene3D" id="1.10.510.10">
    <property type="entry name" value="Transferase(Phosphotransferase) domain 1"/>
    <property type="match status" value="1"/>
</dbReference>
<dbReference type="OMA" id="YAACIVN"/>
<gene>
    <name evidence="12 13" type="primary">LOC116412446</name>
</gene>
<protein>
    <submittedName>
        <fullName evidence="12">cAMP-dependent protein kinase catalytic subunit-like</fullName>
    </submittedName>
</protein>
<evidence type="ECO:0000256" key="5">
    <source>
        <dbReference type="ARBA" id="ARBA00022777"/>
    </source>
</evidence>
<keyword evidence="2" id="KW-0597">Phosphoprotein</keyword>
<feature type="compositionally biased region" description="Basic and acidic residues" evidence="8">
    <location>
        <begin position="475"/>
        <end position="498"/>
    </location>
</feature>
<feature type="region of interest" description="Disordered" evidence="8">
    <location>
        <begin position="100"/>
        <end position="386"/>
    </location>
</feature>
<feature type="region of interest" description="Disordered" evidence="8">
    <location>
        <begin position="13"/>
        <end position="45"/>
    </location>
</feature>
<name>A0A8J1JXC4_XENTR</name>
<feature type="compositionally biased region" description="Basic and acidic residues" evidence="8">
    <location>
        <begin position="345"/>
        <end position="373"/>
    </location>
</feature>
<feature type="domain" description="AGC-kinase C-terminal" evidence="10">
    <location>
        <begin position="828"/>
        <end position="894"/>
    </location>
</feature>
<feature type="compositionally biased region" description="Basic and acidic residues" evidence="8">
    <location>
        <begin position="128"/>
        <end position="156"/>
    </location>
</feature>
<evidence type="ECO:0000256" key="6">
    <source>
        <dbReference type="ARBA" id="ARBA00022840"/>
    </source>
</evidence>
<evidence type="ECO:0000313" key="13">
    <source>
        <dbReference type="Xenbase" id="XB-GENE-29098839"/>
    </source>
</evidence>
<dbReference type="AGR" id="Xenbase:XB-GENE-29098839"/>
<feature type="compositionally biased region" description="Basic and acidic residues" evidence="8">
    <location>
        <begin position="324"/>
        <end position="338"/>
    </location>
</feature>
<dbReference type="PROSITE" id="PS00108">
    <property type="entry name" value="PROTEIN_KINASE_ST"/>
    <property type="match status" value="1"/>
</dbReference>
<feature type="compositionally biased region" description="Basic and acidic residues" evidence="8">
    <location>
        <begin position="214"/>
        <end position="236"/>
    </location>
</feature>
<dbReference type="FunFam" id="3.30.200.20:FF:000474">
    <property type="entry name" value="Serine/threonine-protein kinase N2-like"/>
    <property type="match status" value="1"/>
</dbReference>
<dbReference type="GO" id="GO:0005524">
    <property type="term" value="F:ATP binding"/>
    <property type="evidence" value="ECO:0007669"/>
    <property type="project" value="UniProtKB-UniRule"/>
</dbReference>
<dbReference type="InterPro" id="IPR017441">
    <property type="entry name" value="Protein_kinase_ATP_BS"/>
</dbReference>
<evidence type="ECO:0000256" key="7">
    <source>
        <dbReference type="PROSITE-ProRule" id="PRU10141"/>
    </source>
</evidence>
<dbReference type="Proteomes" id="UP000008143">
    <property type="component" value="Chromosome 7"/>
</dbReference>
<feature type="compositionally biased region" description="Basic and acidic residues" evidence="8">
    <location>
        <begin position="276"/>
        <end position="292"/>
    </location>
</feature>
<reference evidence="12" key="1">
    <citation type="submission" date="2025-08" db="UniProtKB">
        <authorList>
            <consortium name="RefSeq"/>
        </authorList>
    </citation>
    <scope>IDENTIFICATION</scope>
    <source>
        <strain evidence="12">Nigerian</strain>
        <tissue evidence="12">Liver and blood</tissue>
    </source>
</reference>
<evidence type="ECO:0000256" key="8">
    <source>
        <dbReference type="SAM" id="MobiDB-lite"/>
    </source>
</evidence>
<dbReference type="SMART" id="SM00220">
    <property type="entry name" value="S_TKc"/>
    <property type="match status" value="1"/>
</dbReference>
<dbReference type="OrthoDB" id="63267at2759"/>
<keyword evidence="4 7" id="KW-0547">Nucleotide-binding</keyword>
<dbReference type="PROSITE" id="PS00107">
    <property type="entry name" value="PROTEIN_KINASE_ATP"/>
    <property type="match status" value="1"/>
</dbReference>
<dbReference type="GeneID" id="116412446"/>
<accession>A0A8J1JXC4</accession>
<feature type="region of interest" description="Disordered" evidence="8">
    <location>
        <begin position="62"/>
        <end position="84"/>
    </location>
</feature>
<dbReference type="PROSITE" id="PS50011">
    <property type="entry name" value="PROTEIN_KINASE_DOM"/>
    <property type="match status" value="1"/>
</dbReference>
<dbReference type="Pfam" id="PF00069">
    <property type="entry name" value="Pkinase"/>
    <property type="match status" value="1"/>
</dbReference>
<sequence length="894" mass="101074">MLNSLHKLTSGIFKKRSNDPNNTETVNNLPGLSKSKKSSDTESPSVFQRLSYFTRNNFRRSDKTTDATYRPVTNFPGPSLSKKASGSIFKRLSNATRNVFQRSNVVQPRNTNAKESTEKKLAYPWGQNRDRSTEKKQTVNKKKDPSPSKQAKEHVQKGQKNNPLLVKPKGKVTDKQKIDPSPAKQQGAIQKKQDPLPIKQTKENVPKGQGTLPKKKDLSPAKQAKDNAPRGRETVRRKQNPPPSKEIKTNVQKGQKKDISPAKQTKDNISKGQETVQKKKDLLPAKQGKEIVPRAWETVQKKRDPSPAKQPEKNLQKWQKPVQRKRDPSPGKQGKEIVPRAWETVQRKRDPSPVKQPEKTVQRWQKPEQRKIDPSPAKQAKPVLTRAQETVQKKIDPVPAKLIEPTRNIAKGQVIVQKKIDPSPVKQTVNNIQREKVENALPIKQQKDNVQKVQNIVRRIDVLPAKTTNTLPNKEIAENKRKVQLPKEQKKVIQDKDLSPMNKIENQTPQRQKSVKQDKNKTSQTGKKHLKVQFVEPVDSPIAKPQITQTQPENQKCVKQSSLTSVQDYRLGRMLGEGSFGRVFLALHKPSKRNVAIKALRKTHIHNCGLTKSVMLEKKILKMVTVVQHPFLLGLFAAFQTEHHLCLVTEYSAGGDLHDAIKKKISQESIVFYAACIVNGLQYLHSKRIVHRDLKPENILLDKRGYAKIADFGLSVEGIGYDDIITGRCGTPNFMAPEMFTQPYYTRAVDWWALGVIIYEMATGELPFDSGDEKIMTANIVFKEPYYPADLPKDTRSIIEALLYKAAPSRLGSSRHGAEDVKAHPFFKNINWEALTNKRLRPPVTPKASAKPNTNKPILTDDKNNKPIAEAIQGAFKEFDETEITCGKVKKSKK</sequence>
<proteinExistence type="predicted"/>
<dbReference type="PANTHER" id="PTHR24351">
    <property type="entry name" value="RIBOSOMAL PROTEIN S6 KINASE"/>
    <property type="match status" value="1"/>
</dbReference>
<keyword evidence="1" id="KW-0723">Serine/threonine-protein kinase</keyword>
<organism evidence="11 12">
    <name type="scientific">Xenopus tropicalis</name>
    <name type="common">Western clawed frog</name>
    <name type="synonym">Silurana tropicalis</name>
    <dbReference type="NCBI Taxonomy" id="8364"/>
    <lineage>
        <taxon>Eukaryota</taxon>
        <taxon>Metazoa</taxon>
        <taxon>Chordata</taxon>
        <taxon>Craniata</taxon>
        <taxon>Vertebrata</taxon>
        <taxon>Euteleostomi</taxon>
        <taxon>Amphibia</taxon>
        <taxon>Batrachia</taxon>
        <taxon>Anura</taxon>
        <taxon>Pipoidea</taxon>
        <taxon>Pipidae</taxon>
        <taxon>Xenopodinae</taxon>
        <taxon>Xenopus</taxon>
        <taxon>Silurana</taxon>
    </lineage>
</organism>
<dbReference type="PROSITE" id="PS51285">
    <property type="entry name" value="AGC_KINASE_CTER"/>
    <property type="match status" value="1"/>
</dbReference>
<evidence type="ECO:0000256" key="4">
    <source>
        <dbReference type="ARBA" id="ARBA00022741"/>
    </source>
</evidence>
<dbReference type="GO" id="GO:0004674">
    <property type="term" value="F:protein serine/threonine kinase activity"/>
    <property type="evidence" value="ECO:0000318"/>
    <property type="project" value="GO_Central"/>
</dbReference>
<evidence type="ECO:0000256" key="2">
    <source>
        <dbReference type="ARBA" id="ARBA00022553"/>
    </source>
</evidence>
<evidence type="ECO:0000313" key="12">
    <source>
        <dbReference type="RefSeq" id="XP_031762543.1"/>
    </source>
</evidence>
<dbReference type="AlphaFoldDB" id="A0A8J1JXC4"/>
<keyword evidence="3" id="KW-0808">Transferase</keyword>
<dbReference type="KEGG" id="xtr:116412446"/>
<dbReference type="GO" id="GO:0005634">
    <property type="term" value="C:nucleus"/>
    <property type="evidence" value="ECO:0000318"/>
    <property type="project" value="GO_Central"/>
</dbReference>
<feature type="compositionally biased region" description="Polar residues" evidence="8">
    <location>
        <begin position="19"/>
        <end position="30"/>
    </location>
</feature>
<dbReference type="Gene3D" id="3.30.200.20">
    <property type="entry name" value="Phosphorylase Kinase, domain 1"/>
    <property type="match status" value="1"/>
</dbReference>
<dbReference type="RefSeq" id="XP_031762543.1">
    <property type="nucleotide sequence ID" value="XM_031906683.1"/>
</dbReference>
<evidence type="ECO:0000313" key="11">
    <source>
        <dbReference type="Proteomes" id="UP000008143"/>
    </source>
</evidence>
<dbReference type="SUPFAM" id="SSF56112">
    <property type="entry name" value="Protein kinase-like (PK-like)"/>
    <property type="match status" value="1"/>
</dbReference>
<dbReference type="Xenbase" id="XB-GENE-29098839">
    <property type="gene designation" value="LOC116412446"/>
</dbReference>
<dbReference type="FunFam" id="1.10.510.10:FF:000210">
    <property type="entry name" value="Non-specific serine/threonine protein kinase"/>
    <property type="match status" value="1"/>
</dbReference>
<feature type="compositionally biased region" description="Basic and acidic residues" evidence="8">
    <location>
        <begin position="255"/>
        <end position="269"/>
    </location>
</feature>
<dbReference type="GO" id="GO:0005737">
    <property type="term" value="C:cytoplasm"/>
    <property type="evidence" value="ECO:0000318"/>
    <property type="project" value="GO_Central"/>
</dbReference>
<dbReference type="InterPro" id="IPR011009">
    <property type="entry name" value="Kinase-like_dom_sf"/>
</dbReference>
<keyword evidence="11" id="KW-1185">Reference proteome</keyword>
<keyword evidence="5" id="KW-0418">Kinase</keyword>
<keyword evidence="6 7" id="KW-0067">ATP-binding</keyword>
<evidence type="ECO:0000259" key="10">
    <source>
        <dbReference type="PROSITE" id="PS51285"/>
    </source>
</evidence>
<feature type="compositionally biased region" description="Polar residues" evidence="8">
    <location>
        <begin position="100"/>
        <end position="114"/>
    </location>
</feature>
<evidence type="ECO:0000256" key="3">
    <source>
        <dbReference type="ARBA" id="ARBA00022679"/>
    </source>
</evidence>
<feature type="region of interest" description="Disordered" evidence="8">
    <location>
        <begin position="473"/>
        <end position="527"/>
    </location>
</feature>
<dbReference type="InterPro" id="IPR000719">
    <property type="entry name" value="Prot_kinase_dom"/>
</dbReference>
<feature type="compositionally biased region" description="Basic and acidic residues" evidence="8">
    <location>
        <begin position="299"/>
        <end position="315"/>
    </location>
</feature>
<feature type="binding site" evidence="7">
    <location>
        <position position="598"/>
    </location>
    <ligand>
        <name>ATP</name>
        <dbReference type="ChEBI" id="CHEBI:30616"/>
    </ligand>
</feature>
<feature type="region of interest" description="Disordered" evidence="8">
    <location>
        <begin position="842"/>
        <end position="865"/>
    </location>
</feature>
<feature type="domain" description="Protein kinase" evidence="9">
    <location>
        <begin position="569"/>
        <end position="827"/>
    </location>
</feature>
<evidence type="ECO:0000256" key="1">
    <source>
        <dbReference type="ARBA" id="ARBA00022527"/>
    </source>
</evidence>
<evidence type="ECO:0000259" key="9">
    <source>
        <dbReference type="PROSITE" id="PS50011"/>
    </source>
</evidence>